<dbReference type="AlphaFoldDB" id="A0A6C0NXU5"/>
<dbReference type="InterPro" id="IPR025436">
    <property type="entry name" value="DUF4179"/>
</dbReference>
<dbReference type="RefSeq" id="WP_162639859.1">
    <property type="nucleotide sequence ID" value="NZ_CP048286.1"/>
</dbReference>
<proteinExistence type="predicted"/>
<feature type="transmembrane region" description="Helical" evidence="1">
    <location>
        <begin position="54"/>
        <end position="74"/>
    </location>
</feature>
<dbReference type="Pfam" id="PF13786">
    <property type="entry name" value="DUF4179"/>
    <property type="match status" value="1"/>
</dbReference>
<protein>
    <submittedName>
        <fullName evidence="3">DUF4179 domain-containing protein</fullName>
    </submittedName>
</protein>
<dbReference type="Gene3D" id="2.60.40.1630">
    <property type="entry name" value="bacillus anthracis domain"/>
    <property type="match status" value="1"/>
</dbReference>
<gene>
    <name evidence="3" type="ORF">GZH47_09400</name>
</gene>
<keyword evidence="1" id="KW-0812">Transmembrane</keyword>
<evidence type="ECO:0000256" key="1">
    <source>
        <dbReference type="SAM" id="Phobius"/>
    </source>
</evidence>
<evidence type="ECO:0000313" key="4">
    <source>
        <dbReference type="Proteomes" id="UP000479114"/>
    </source>
</evidence>
<keyword evidence="1" id="KW-0472">Membrane</keyword>
<dbReference type="EMBL" id="CP048286">
    <property type="protein sequence ID" value="QHW31050.1"/>
    <property type="molecule type" value="Genomic_DNA"/>
</dbReference>
<organism evidence="3 4">
    <name type="scientific">Paenibacillus rhizovicinus</name>
    <dbReference type="NCBI Taxonomy" id="2704463"/>
    <lineage>
        <taxon>Bacteria</taxon>
        <taxon>Bacillati</taxon>
        <taxon>Bacillota</taxon>
        <taxon>Bacilli</taxon>
        <taxon>Bacillales</taxon>
        <taxon>Paenibacillaceae</taxon>
        <taxon>Paenibacillus</taxon>
    </lineage>
</organism>
<dbReference type="KEGG" id="prz:GZH47_09400"/>
<keyword evidence="1" id="KW-1133">Transmembrane helix</keyword>
<feature type="domain" description="DUF4179" evidence="2">
    <location>
        <begin position="50"/>
        <end position="141"/>
    </location>
</feature>
<evidence type="ECO:0000313" key="3">
    <source>
        <dbReference type="EMBL" id="QHW31050.1"/>
    </source>
</evidence>
<keyword evidence="4" id="KW-1185">Reference proteome</keyword>
<dbReference type="Proteomes" id="UP000479114">
    <property type="component" value="Chromosome"/>
</dbReference>
<evidence type="ECO:0000259" key="2">
    <source>
        <dbReference type="Pfam" id="PF13786"/>
    </source>
</evidence>
<accession>A0A6C0NXU5</accession>
<reference evidence="3 4" key="1">
    <citation type="submission" date="2020-02" db="EMBL/GenBank/DDBJ databases">
        <title>Paenibacillus sp. nov., isolated from rhizosphere soil of tomato.</title>
        <authorList>
            <person name="Weon H.-Y."/>
            <person name="Lee S.A."/>
        </authorList>
    </citation>
    <scope>NUCLEOTIDE SEQUENCE [LARGE SCALE GENOMIC DNA]</scope>
    <source>
        <strain evidence="3 4">14171R-81</strain>
    </source>
</reference>
<name>A0A6C0NXU5_9BACL</name>
<sequence>MNRMDGDERLADMLRNNRPAVPAQVHEGIERRLASLPERNGMPKRRGEPKRRIMRTWVAAATGIMLLAGAMLLFNGTSSFAATLKEKLHSIFVDSGDPALMVEGSKDELGILFEKTDHDYTIRVHEAMFDGQRLSLSYSLSHPGGIPKSLWVRPAFQLDAAMKQMFPGIVGTDGGGIQGDSKIGVVNYYFLGSTQAPDKLKLNIDVKGIAIFEDPAKQRLLSGDWSFQLPVEKKGEPVRNVAAAKLPAVIDEDVHFAVKQVRTASRSTLWRFYWTYPSSLQPNVPGKGTPKYDVRYQITAAGKEMTAALDYKSGGRLKKDGQVVNGMSYEDDTLVTEQLPEDATEVTITPILRTWNANGSSGYKETPLKAFVVRVPVE</sequence>